<keyword evidence="3" id="KW-1185">Reference proteome</keyword>
<reference evidence="2 3" key="1">
    <citation type="submission" date="2015-01" db="EMBL/GenBank/DDBJ databases">
        <title>The Genome Sequence of Cladophialophora immunda CBS83496.</title>
        <authorList>
            <consortium name="The Broad Institute Genomics Platform"/>
            <person name="Cuomo C."/>
            <person name="de Hoog S."/>
            <person name="Gorbushina A."/>
            <person name="Stielow B."/>
            <person name="Teixiera M."/>
            <person name="Abouelleil A."/>
            <person name="Chapman S.B."/>
            <person name="Priest M."/>
            <person name="Young S.K."/>
            <person name="Wortman J."/>
            <person name="Nusbaum C."/>
            <person name="Birren B."/>
        </authorList>
    </citation>
    <scope>NUCLEOTIDE SEQUENCE [LARGE SCALE GENOMIC DNA]</scope>
    <source>
        <strain evidence="2 3">CBS 83496</strain>
    </source>
</reference>
<dbReference type="AlphaFoldDB" id="A0A0D1Z507"/>
<feature type="region of interest" description="Disordered" evidence="1">
    <location>
        <begin position="1"/>
        <end position="20"/>
    </location>
</feature>
<gene>
    <name evidence="2" type="ORF">PV07_10978</name>
</gene>
<dbReference type="VEuPathDB" id="FungiDB:PV07_10978"/>
<dbReference type="RefSeq" id="XP_016242927.1">
    <property type="nucleotide sequence ID" value="XM_016398365.1"/>
</dbReference>
<dbReference type="HOGENOM" id="CLU_169107_0_0_1"/>
<dbReference type="OrthoDB" id="4141480at2759"/>
<dbReference type="GeneID" id="27350172"/>
<sequence>MDLLPGKLGGRRASNHPKLEPPMAVNIYYEQYKTENIQTVYKDYYPSAESSQEEKDLLMERRLEVSKTAERLDSDKKSFTAANHQAAQERAEEGVRCYDWAYARQPSPEAPFKET</sequence>
<name>A0A0D1Z507_9EURO</name>
<evidence type="ECO:0000313" key="2">
    <source>
        <dbReference type="EMBL" id="KIW22711.1"/>
    </source>
</evidence>
<evidence type="ECO:0000313" key="3">
    <source>
        <dbReference type="Proteomes" id="UP000054466"/>
    </source>
</evidence>
<dbReference type="EMBL" id="KN847046">
    <property type="protein sequence ID" value="KIW22711.1"/>
    <property type="molecule type" value="Genomic_DNA"/>
</dbReference>
<organism evidence="2 3">
    <name type="scientific">Cladophialophora immunda</name>
    <dbReference type="NCBI Taxonomy" id="569365"/>
    <lineage>
        <taxon>Eukaryota</taxon>
        <taxon>Fungi</taxon>
        <taxon>Dikarya</taxon>
        <taxon>Ascomycota</taxon>
        <taxon>Pezizomycotina</taxon>
        <taxon>Eurotiomycetes</taxon>
        <taxon>Chaetothyriomycetidae</taxon>
        <taxon>Chaetothyriales</taxon>
        <taxon>Herpotrichiellaceae</taxon>
        <taxon>Cladophialophora</taxon>
    </lineage>
</organism>
<accession>A0A0D1Z507</accession>
<dbReference type="Proteomes" id="UP000054466">
    <property type="component" value="Unassembled WGS sequence"/>
</dbReference>
<proteinExistence type="predicted"/>
<protein>
    <submittedName>
        <fullName evidence="2">Uncharacterized protein</fullName>
    </submittedName>
</protein>
<evidence type="ECO:0000256" key="1">
    <source>
        <dbReference type="SAM" id="MobiDB-lite"/>
    </source>
</evidence>